<reference evidence="2" key="1">
    <citation type="journal article" date="2023" name="Mol. Phylogenet. Evol.">
        <title>Genome-scale phylogeny and comparative genomics of the fungal order Sordariales.</title>
        <authorList>
            <person name="Hensen N."/>
            <person name="Bonometti L."/>
            <person name="Westerberg I."/>
            <person name="Brannstrom I.O."/>
            <person name="Guillou S."/>
            <person name="Cros-Aarteil S."/>
            <person name="Calhoun S."/>
            <person name="Haridas S."/>
            <person name="Kuo A."/>
            <person name="Mondo S."/>
            <person name="Pangilinan J."/>
            <person name="Riley R."/>
            <person name="LaButti K."/>
            <person name="Andreopoulos B."/>
            <person name="Lipzen A."/>
            <person name="Chen C."/>
            <person name="Yan M."/>
            <person name="Daum C."/>
            <person name="Ng V."/>
            <person name="Clum A."/>
            <person name="Steindorff A."/>
            <person name="Ohm R.A."/>
            <person name="Martin F."/>
            <person name="Silar P."/>
            <person name="Natvig D.O."/>
            <person name="Lalanne C."/>
            <person name="Gautier V."/>
            <person name="Ament-Velasquez S.L."/>
            <person name="Kruys A."/>
            <person name="Hutchinson M.I."/>
            <person name="Powell A.J."/>
            <person name="Barry K."/>
            <person name="Miller A.N."/>
            <person name="Grigoriev I.V."/>
            <person name="Debuchy R."/>
            <person name="Gladieux P."/>
            <person name="Hiltunen Thoren M."/>
            <person name="Johannesson H."/>
        </authorList>
    </citation>
    <scope>NUCLEOTIDE SEQUENCE</scope>
    <source>
        <strain evidence="2">CBS 560.94</strain>
    </source>
</reference>
<feature type="compositionally biased region" description="Polar residues" evidence="1">
    <location>
        <begin position="19"/>
        <end position="41"/>
    </location>
</feature>
<dbReference type="GeneID" id="87866981"/>
<organism evidence="2 3">
    <name type="scientific">Neurospora tetraspora</name>
    <dbReference type="NCBI Taxonomy" id="94610"/>
    <lineage>
        <taxon>Eukaryota</taxon>
        <taxon>Fungi</taxon>
        <taxon>Dikarya</taxon>
        <taxon>Ascomycota</taxon>
        <taxon>Pezizomycotina</taxon>
        <taxon>Sordariomycetes</taxon>
        <taxon>Sordariomycetidae</taxon>
        <taxon>Sordariales</taxon>
        <taxon>Sordariaceae</taxon>
        <taxon>Neurospora</taxon>
    </lineage>
</organism>
<keyword evidence="3" id="KW-1185">Reference proteome</keyword>
<dbReference type="RefSeq" id="XP_062678165.1">
    <property type="nucleotide sequence ID" value="XM_062829827.1"/>
</dbReference>
<gene>
    <name evidence="2" type="ORF">B0H65DRAFT_551585</name>
</gene>
<name>A0AAE0J8C6_9PEZI</name>
<protein>
    <submittedName>
        <fullName evidence="2">Uncharacterized protein</fullName>
    </submittedName>
</protein>
<feature type="region of interest" description="Disordered" evidence="1">
    <location>
        <begin position="156"/>
        <end position="190"/>
    </location>
</feature>
<feature type="compositionally biased region" description="Polar residues" evidence="1">
    <location>
        <begin position="57"/>
        <end position="71"/>
    </location>
</feature>
<proteinExistence type="predicted"/>
<evidence type="ECO:0000313" key="3">
    <source>
        <dbReference type="Proteomes" id="UP001278500"/>
    </source>
</evidence>
<reference evidence="2" key="2">
    <citation type="submission" date="2023-06" db="EMBL/GenBank/DDBJ databases">
        <authorList>
            <consortium name="Lawrence Berkeley National Laboratory"/>
            <person name="Haridas S."/>
            <person name="Hensen N."/>
            <person name="Bonometti L."/>
            <person name="Westerberg I."/>
            <person name="Brannstrom I.O."/>
            <person name="Guillou S."/>
            <person name="Cros-Aarteil S."/>
            <person name="Calhoun S."/>
            <person name="Kuo A."/>
            <person name="Mondo S."/>
            <person name="Pangilinan J."/>
            <person name="Riley R."/>
            <person name="Labutti K."/>
            <person name="Andreopoulos B."/>
            <person name="Lipzen A."/>
            <person name="Chen C."/>
            <person name="Yanf M."/>
            <person name="Daum C."/>
            <person name="Ng V."/>
            <person name="Clum A."/>
            <person name="Steindorff A."/>
            <person name="Ohm R."/>
            <person name="Martin F."/>
            <person name="Silar P."/>
            <person name="Natvig D."/>
            <person name="Lalanne C."/>
            <person name="Gautier V."/>
            <person name="Ament-Velasquez S.L."/>
            <person name="Kruys A."/>
            <person name="Hutchinson M.I."/>
            <person name="Powell A.J."/>
            <person name="Barry K."/>
            <person name="Miller A.N."/>
            <person name="Grigoriev I.V."/>
            <person name="Debuchy R."/>
            <person name="Gladieux P."/>
            <person name="Thoren M.H."/>
            <person name="Johannesson H."/>
        </authorList>
    </citation>
    <scope>NUCLEOTIDE SEQUENCE</scope>
    <source>
        <strain evidence="2">CBS 560.94</strain>
    </source>
</reference>
<evidence type="ECO:0000313" key="2">
    <source>
        <dbReference type="EMBL" id="KAK3338805.1"/>
    </source>
</evidence>
<comment type="caution">
    <text evidence="2">The sequence shown here is derived from an EMBL/GenBank/DDBJ whole genome shotgun (WGS) entry which is preliminary data.</text>
</comment>
<dbReference type="EMBL" id="JAUEPP010000007">
    <property type="protein sequence ID" value="KAK3338805.1"/>
    <property type="molecule type" value="Genomic_DNA"/>
</dbReference>
<accession>A0AAE0J8C6</accession>
<feature type="region of interest" description="Disordered" evidence="1">
    <location>
        <begin position="1"/>
        <end position="95"/>
    </location>
</feature>
<evidence type="ECO:0000256" key="1">
    <source>
        <dbReference type="SAM" id="MobiDB-lite"/>
    </source>
</evidence>
<sequence>MDSMAMNKAFFDPPAVPSHSYSGPETQSYEAYNPQPQSVSAAQARATWDRVDVPQTFGASDNGDLSSTGSSGYPVPPSSRRTEDADVPFGSQQPNWQPSSVYPNGHFAGFADSPVTELDKIATAVEKHGSASFDKNTRELKDPQDVIPANQELGDENGMRIKSGRQGQHTSPTKRAIVRRKPPSARAPGPWLMRSAVSGAVQQEDNHAFQQHDGHVNLQPAAPQKHNEDQQHQAYLFHYDFVDKVSPRDTAHLLLPFVIEWWGAHGSTDRQLGGARGPSRRRLSVVRWEN</sequence>
<dbReference type="AlphaFoldDB" id="A0AAE0J8C6"/>
<dbReference type="Proteomes" id="UP001278500">
    <property type="component" value="Unassembled WGS sequence"/>
</dbReference>